<organism evidence="2 3">
    <name type="scientific">Eimeria brunetti</name>
    <dbReference type="NCBI Taxonomy" id="51314"/>
    <lineage>
        <taxon>Eukaryota</taxon>
        <taxon>Sar</taxon>
        <taxon>Alveolata</taxon>
        <taxon>Apicomplexa</taxon>
        <taxon>Conoidasida</taxon>
        <taxon>Coccidia</taxon>
        <taxon>Eucoccidiorida</taxon>
        <taxon>Eimeriorina</taxon>
        <taxon>Eimeriidae</taxon>
        <taxon>Eimeria</taxon>
    </lineage>
</organism>
<keyword evidence="3" id="KW-1185">Reference proteome</keyword>
<gene>
    <name evidence="2" type="ORF">EBH_0069720</name>
</gene>
<protein>
    <recommendedName>
        <fullName evidence="4">Protein MEMO1</fullName>
    </recommendedName>
</protein>
<dbReference type="CDD" id="cd07361">
    <property type="entry name" value="MEMO_like"/>
    <property type="match status" value="1"/>
</dbReference>
<evidence type="ECO:0000313" key="2">
    <source>
        <dbReference type="EMBL" id="CDJ46938.1"/>
    </source>
</evidence>
<dbReference type="Proteomes" id="UP000030750">
    <property type="component" value="Unassembled WGS sequence"/>
</dbReference>
<sequence>MEVIRPSVHAGTWYPATADELRTAVDSLLEGASTAPGTVKAIVVPHAAFHYSGATAAAAYKQMQSLQRTVKRVVLLAAWHADGAGLLLPPEEFSAFGSPIGSITLDREALSALYSTGLYDTAPAEQEINEHSTSVQIPFLKRVLPEGALLLPIYVGTVADEDLLMYAETLAPFFMDPDTIFVISTDWSHWGRRFGYSYLPSNVDKSEPLHKKIEGLVVYALAQALDREAINCVLDLNASCLEDHIHKTENLICGYNALHIFLRAARVYMEFFIFWGV</sequence>
<reference evidence="2" key="1">
    <citation type="submission" date="2013-10" db="EMBL/GenBank/DDBJ databases">
        <title>Genomic analysis of the causative agents of coccidiosis in chickens.</title>
        <authorList>
            <person name="Reid A.J."/>
            <person name="Blake D."/>
            <person name="Billington K."/>
            <person name="Browne H."/>
            <person name="Dunn M."/>
            <person name="Hung S."/>
            <person name="Kawahara F."/>
            <person name="Miranda-Saavedra D."/>
            <person name="Mourier T."/>
            <person name="Nagra H."/>
            <person name="Otto T.D."/>
            <person name="Rawlings N."/>
            <person name="Sanchez A."/>
            <person name="Sanders M."/>
            <person name="Subramaniam C."/>
            <person name="Tay Y."/>
            <person name="Dear P."/>
            <person name="Doerig C."/>
            <person name="Gruber A."/>
            <person name="Parkinson J."/>
            <person name="Shirley M."/>
            <person name="Wan K.L."/>
            <person name="Berriman M."/>
            <person name="Tomley F."/>
            <person name="Pain A."/>
        </authorList>
    </citation>
    <scope>NUCLEOTIDE SEQUENCE [LARGE SCALE GENOMIC DNA]</scope>
    <source>
        <strain evidence="2">Houghton</strain>
    </source>
</reference>
<dbReference type="Gene3D" id="3.40.830.10">
    <property type="entry name" value="LigB-like"/>
    <property type="match status" value="1"/>
</dbReference>
<name>U6LCK8_9EIME</name>
<dbReference type="InterPro" id="IPR002737">
    <property type="entry name" value="MEMO1_fam"/>
</dbReference>
<dbReference type="VEuPathDB" id="ToxoDB:EBH_0069720"/>
<dbReference type="PANTHER" id="PTHR11060">
    <property type="entry name" value="PROTEIN MEMO1"/>
    <property type="match status" value="1"/>
</dbReference>
<comment type="similarity">
    <text evidence="1">Belongs to the MEMO1 family.</text>
</comment>
<reference evidence="2" key="2">
    <citation type="submission" date="2013-10" db="EMBL/GenBank/DDBJ databases">
        <authorList>
            <person name="Aslett M."/>
        </authorList>
    </citation>
    <scope>NUCLEOTIDE SEQUENCE [LARGE SCALE GENOMIC DNA]</scope>
    <source>
        <strain evidence="2">Houghton</strain>
    </source>
</reference>
<dbReference type="AlphaFoldDB" id="U6LCK8"/>
<evidence type="ECO:0000256" key="1">
    <source>
        <dbReference type="ARBA" id="ARBA00006315"/>
    </source>
</evidence>
<proteinExistence type="inferred from homology"/>
<evidence type="ECO:0000313" key="3">
    <source>
        <dbReference type="Proteomes" id="UP000030750"/>
    </source>
</evidence>
<accession>U6LCK8</accession>
<dbReference type="NCBIfam" id="TIGR04336">
    <property type="entry name" value="AmmeMemoSam_B"/>
    <property type="match status" value="1"/>
</dbReference>
<dbReference type="Pfam" id="PF01875">
    <property type="entry name" value="Memo"/>
    <property type="match status" value="1"/>
</dbReference>
<evidence type="ECO:0008006" key="4">
    <source>
        <dbReference type="Google" id="ProtNLM"/>
    </source>
</evidence>
<dbReference type="PANTHER" id="PTHR11060:SF0">
    <property type="entry name" value="PROTEIN MEMO1"/>
    <property type="match status" value="1"/>
</dbReference>
<dbReference type="EMBL" id="HG710545">
    <property type="protein sequence ID" value="CDJ46938.1"/>
    <property type="molecule type" value="Genomic_DNA"/>
</dbReference>
<dbReference type="OrthoDB" id="417112at2759"/>